<proteinExistence type="inferred from homology"/>
<dbReference type="GO" id="GO:0005549">
    <property type="term" value="F:odorant binding"/>
    <property type="evidence" value="ECO:0007669"/>
    <property type="project" value="InterPro"/>
</dbReference>
<feature type="transmembrane region" description="Helical" evidence="11">
    <location>
        <begin position="126"/>
        <end position="145"/>
    </location>
</feature>
<evidence type="ECO:0000256" key="1">
    <source>
        <dbReference type="ARBA" id="ARBA00004651"/>
    </source>
</evidence>
<dbReference type="EMBL" id="GDHF01019932">
    <property type="protein sequence ID" value="JAI32382.1"/>
    <property type="molecule type" value="Transcribed_RNA"/>
</dbReference>
<comment type="subunit">
    <text evidence="10">Interacts with Orco. Complexes exist early in the endomembrane system in olfactory sensory neurons (OSNs), coupling these complexes to the conserved ciliary trafficking pathway.</text>
</comment>
<keyword evidence="4 11" id="KW-0812">Transmembrane</keyword>
<keyword evidence="3 11" id="KW-0716">Sensory transduction</keyword>
<dbReference type="GO" id="GO:0007165">
    <property type="term" value="P:signal transduction"/>
    <property type="evidence" value="ECO:0007669"/>
    <property type="project" value="UniProtKB-KW"/>
</dbReference>
<evidence type="ECO:0000256" key="8">
    <source>
        <dbReference type="ARBA" id="ARBA00023170"/>
    </source>
</evidence>
<evidence type="ECO:0000256" key="7">
    <source>
        <dbReference type="ARBA" id="ARBA00023136"/>
    </source>
</evidence>
<comment type="subcellular location">
    <subcellularLocation>
        <location evidence="1 11">Cell membrane</location>
        <topology evidence="1 11">Multi-pass membrane protein</topology>
    </subcellularLocation>
</comment>
<evidence type="ECO:0000256" key="3">
    <source>
        <dbReference type="ARBA" id="ARBA00022606"/>
    </source>
</evidence>
<protein>
    <recommendedName>
        <fullName evidence="11">Odorant receptor</fullName>
    </recommendedName>
</protein>
<dbReference type="Pfam" id="PF02949">
    <property type="entry name" value="7tm_6"/>
    <property type="match status" value="1"/>
</dbReference>
<organism evidence="12">
    <name type="scientific">Bactrocera latifrons</name>
    <name type="common">Malaysian fruit fly</name>
    <name type="synonym">Chaetodacus latifrons</name>
    <dbReference type="NCBI Taxonomy" id="174628"/>
    <lineage>
        <taxon>Eukaryota</taxon>
        <taxon>Metazoa</taxon>
        <taxon>Ecdysozoa</taxon>
        <taxon>Arthropoda</taxon>
        <taxon>Hexapoda</taxon>
        <taxon>Insecta</taxon>
        <taxon>Pterygota</taxon>
        <taxon>Neoptera</taxon>
        <taxon>Endopterygota</taxon>
        <taxon>Diptera</taxon>
        <taxon>Brachycera</taxon>
        <taxon>Muscomorpha</taxon>
        <taxon>Tephritoidea</taxon>
        <taxon>Tephritidae</taxon>
        <taxon>Bactrocera</taxon>
        <taxon>Bactrocera</taxon>
    </lineage>
</organism>
<sequence length="412" mass="48328">MSTIIKFEQFLGLSSFFCYNIGIKLRGPNDGFWLNFWLYLTSINLFLTVFAECIYIIMTIRSDFIVAIMTLSYVSFIVVAYVKWYYLYNYQTERNAFFQRLEALFPHTKSEQENIKLREYFRLNKLATRGYTITFMVVIWLYNLYTISQRFIYTKLLHVHIERVLPYQALYPWDWRDNWTYYVIYVTQDFAGFHATCAQIAYDLLLCILSIQLIMHYDHISRSLEGYQTKFAEVHGVDINNGLPQLACAAVELRAVKEDIQFISNIVSYHNELLSLSKSLNKLFGMPLFVNFFTSSAIICFLSFQMSVTREVDLLMKLAVFLFFSVMQVYLICHFGQLLSDASTNVASAAYFQDWSYADIRFQKMTILVAERAQEAAALKATNFITISLDTMTVIMQMSYKFFTLLRTMYAD</sequence>
<dbReference type="OrthoDB" id="8185860at2759"/>
<dbReference type="PANTHER" id="PTHR21137">
    <property type="entry name" value="ODORANT RECEPTOR"/>
    <property type="match status" value="1"/>
</dbReference>
<name>A0A0K8V0D0_BACLA</name>
<accession>A0A0K8V0D0</accession>
<dbReference type="InterPro" id="IPR004117">
    <property type="entry name" value="7tm6_olfct_rcpt"/>
</dbReference>
<evidence type="ECO:0000256" key="10">
    <source>
        <dbReference type="ARBA" id="ARBA00038679"/>
    </source>
</evidence>
<dbReference type="GO" id="GO:0005886">
    <property type="term" value="C:plasma membrane"/>
    <property type="evidence" value="ECO:0007669"/>
    <property type="project" value="UniProtKB-SubCell"/>
</dbReference>
<evidence type="ECO:0000256" key="6">
    <source>
        <dbReference type="ARBA" id="ARBA00022989"/>
    </source>
</evidence>
<keyword evidence="2" id="KW-1003">Cell membrane</keyword>
<keyword evidence="9 11" id="KW-0807">Transducer</keyword>
<keyword evidence="8 11" id="KW-0675">Receptor</keyword>
<evidence type="ECO:0000313" key="12">
    <source>
        <dbReference type="EMBL" id="JAI32382.1"/>
    </source>
</evidence>
<evidence type="ECO:0000256" key="5">
    <source>
        <dbReference type="ARBA" id="ARBA00022725"/>
    </source>
</evidence>
<evidence type="ECO:0000256" key="4">
    <source>
        <dbReference type="ARBA" id="ARBA00022692"/>
    </source>
</evidence>
<comment type="caution">
    <text evidence="11">Lacks conserved residue(s) required for the propagation of feature annotation.</text>
</comment>
<keyword evidence="7 11" id="KW-0472">Membrane</keyword>
<keyword evidence="6 11" id="KW-1133">Transmembrane helix</keyword>
<reference evidence="12" key="1">
    <citation type="submission" date="2015-06" db="EMBL/GenBank/DDBJ databases">
        <authorList>
            <person name="Hoefler B.C."/>
            <person name="Straight P.D."/>
        </authorList>
    </citation>
    <scope>NUCLEOTIDE SEQUENCE</scope>
</reference>
<evidence type="ECO:0000256" key="11">
    <source>
        <dbReference type="RuleBase" id="RU351113"/>
    </source>
</evidence>
<evidence type="ECO:0000256" key="9">
    <source>
        <dbReference type="ARBA" id="ARBA00023224"/>
    </source>
</evidence>
<feature type="transmembrane region" description="Helical" evidence="11">
    <location>
        <begin position="288"/>
        <end position="308"/>
    </location>
</feature>
<dbReference type="GO" id="GO:0004984">
    <property type="term" value="F:olfactory receptor activity"/>
    <property type="evidence" value="ECO:0007669"/>
    <property type="project" value="InterPro"/>
</dbReference>
<feature type="transmembrane region" description="Helical" evidence="11">
    <location>
        <begin position="36"/>
        <end position="57"/>
    </location>
</feature>
<keyword evidence="5 11" id="KW-0552">Olfaction</keyword>
<comment type="similarity">
    <text evidence="11">Belongs to the insect chemoreceptor superfamily. Heteromeric odorant receptor channel (TC 1.A.69) family.</text>
</comment>
<evidence type="ECO:0000256" key="2">
    <source>
        <dbReference type="ARBA" id="ARBA00022475"/>
    </source>
</evidence>
<dbReference type="AlphaFoldDB" id="A0A0K8V0D0"/>
<dbReference type="PANTHER" id="PTHR21137:SF44">
    <property type="entry name" value="ODORANT RECEPTOR 13A-RELATED"/>
    <property type="match status" value="1"/>
</dbReference>
<feature type="transmembrane region" description="Helical" evidence="11">
    <location>
        <begin position="64"/>
        <end position="86"/>
    </location>
</feature>
<feature type="transmembrane region" description="Helical" evidence="11">
    <location>
        <begin position="314"/>
        <end position="333"/>
    </location>
</feature>
<gene>
    <name evidence="12" type="primary">Or85c</name>
    <name evidence="12" type="ORF">c0_g1_i1</name>
</gene>